<protein>
    <submittedName>
        <fullName evidence="1">Uncharacterized protein</fullName>
    </submittedName>
</protein>
<accession>A0A5K3FLL9</accession>
<proteinExistence type="predicted"/>
<organism evidence="1">
    <name type="scientific">Mesocestoides corti</name>
    <name type="common">Flatworm</name>
    <dbReference type="NCBI Taxonomy" id="53468"/>
    <lineage>
        <taxon>Eukaryota</taxon>
        <taxon>Metazoa</taxon>
        <taxon>Spiralia</taxon>
        <taxon>Lophotrochozoa</taxon>
        <taxon>Platyhelminthes</taxon>
        <taxon>Cestoda</taxon>
        <taxon>Eucestoda</taxon>
        <taxon>Cyclophyllidea</taxon>
        <taxon>Mesocestoididae</taxon>
        <taxon>Mesocestoides</taxon>
    </lineage>
</organism>
<name>A0A5K3FLL9_MESCO</name>
<evidence type="ECO:0000313" key="1">
    <source>
        <dbReference type="WBParaSite" id="MCU_008300-RA"/>
    </source>
</evidence>
<dbReference type="AlphaFoldDB" id="A0A5K3FLL9"/>
<sequence>LIRSLQPPTQGPPFCSISQAARILNSPLIHTDIYPGLSSQLDLDVSPPMTPTFKL</sequence>
<reference evidence="1" key="1">
    <citation type="submission" date="2019-11" db="UniProtKB">
        <authorList>
            <consortium name="WormBaseParasite"/>
        </authorList>
    </citation>
    <scope>IDENTIFICATION</scope>
</reference>
<dbReference type="WBParaSite" id="MCU_008300-RA">
    <property type="protein sequence ID" value="MCU_008300-RA"/>
    <property type="gene ID" value="MCU_008300"/>
</dbReference>